<feature type="domain" description="Phage head morphogenesis" evidence="2">
    <location>
        <begin position="175"/>
        <end position="291"/>
    </location>
</feature>
<dbReference type="InterPro" id="IPR006528">
    <property type="entry name" value="Phage_head_morphogenesis_dom"/>
</dbReference>
<dbReference type="NCBIfam" id="TIGR01641">
    <property type="entry name" value="phageSPP1_gp7"/>
    <property type="match status" value="1"/>
</dbReference>
<reference evidence="3" key="1">
    <citation type="journal article" date="2021" name="Proc. Natl. Acad. Sci. U.S.A.">
        <title>A Catalog of Tens of Thousands of Viruses from Human Metagenomes Reveals Hidden Associations with Chronic Diseases.</title>
        <authorList>
            <person name="Tisza M.J."/>
            <person name="Buck C.B."/>
        </authorList>
    </citation>
    <scope>NUCLEOTIDE SEQUENCE</scope>
    <source>
        <strain evidence="3">Ctcwu24</strain>
    </source>
</reference>
<protein>
    <submittedName>
        <fullName evidence="3">Minor capsid component</fullName>
    </submittedName>
</protein>
<feature type="coiled-coil region" evidence="1">
    <location>
        <begin position="76"/>
        <end position="107"/>
    </location>
</feature>
<dbReference type="EMBL" id="BK015167">
    <property type="protein sequence ID" value="DAD93793.1"/>
    <property type="molecule type" value="Genomic_DNA"/>
</dbReference>
<dbReference type="Pfam" id="PF04233">
    <property type="entry name" value="Phage_Mu_F"/>
    <property type="match status" value="1"/>
</dbReference>
<evidence type="ECO:0000256" key="1">
    <source>
        <dbReference type="SAM" id="Coils"/>
    </source>
</evidence>
<evidence type="ECO:0000313" key="3">
    <source>
        <dbReference type="EMBL" id="DAD93793.1"/>
    </source>
</evidence>
<accession>A0A8S5NGK3</accession>
<organism evidence="3">
    <name type="scientific">Myoviridae sp. ctcwu24</name>
    <dbReference type="NCBI Taxonomy" id="2826670"/>
    <lineage>
        <taxon>Viruses</taxon>
        <taxon>Duplodnaviria</taxon>
        <taxon>Heunggongvirae</taxon>
        <taxon>Uroviricota</taxon>
        <taxon>Caudoviricetes</taxon>
    </lineage>
</organism>
<sequence>MTNKQHQLAVQEAVRPKFKGRKTVKSRSVPHYPESAEREFKRVTNGYIRLLKKSLVEHLPAIMDEYRREQRNDSRLDASRNLEDKVRQELQKVAEELEQKLAAFGLDGLVQKIAKLTKTNSLREWKRVCKDTLGIDLMDDYYNGDFYEEALRRWVDENISKIKSIPNETLGSMREIILDGFKKGRTITDISKAIQKEYGVTRRKAQALARDQVGSLNAQISKLQQKDAGCTKYRWSSSKDSRVRDCHRALDGKIFDWDDPPEMWYETKSGRVYTGRHCHPGEDYLCRCVAIPVFDYDTVNVPMQKSDKKG</sequence>
<keyword evidence="1" id="KW-0175">Coiled coil</keyword>
<evidence type="ECO:0000259" key="2">
    <source>
        <dbReference type="Pfam" id="PF04233"/>
    </source>
</evidence>
<proteinExistence type="predicted"/>
<name>A0A8S5NGK3_9CAUD</name>